<dbReference type="RefSeq" id="WP_065122183.1">
    <property type="nucleotide sequence ID" value="NZ_LZKQ01000215.1"/>
</dbReference>
<dbReference type="PANTHER" id="PTHR43245">
    <property type="entry name" value="BIFUNCTIONAL POLYMYXIN RESISTANCE PROTEIN ARNA"/>
    <property type="match status" value="1"/>
</dbReference>
<dbReference type="SUPFAM" id="SSF51735">
    <property type="entry name" value="NAD(P)-binding Rossmann-fold domains"/>
    <property type="match status" value="1"/>
</dbReference>
<sequence length="366" mass="39394">MNTTLVTGAFGQVGKRCAEILLSRGHTVVAMDLANEASVAAAAALSATAHPGTLIPEYTDLLDADAVTAVLARHQPAAIVHLAALVSPPSYRNPPLARRVNVDGTRHLVSAARALREPPLFVFASSAAVYGSRNPYRYPERITGATPVNPVDQYGEDKVLAEAVITESGLPYAILRLAAIVSPDGTANFDGDYLLLVRATPVDNRMHMTDARDVALAFANAVDRRDRVDGKVLVIAGDETNVHLMSDVQDDMMAAAGLGRLGPSIGLPGDPDDDLGWSFTGWFDTTESQALLEYQEHDWAQTIAWVGDSMGRRRLLLRALGPVARPVLRTVLALQRRIERRGPYADPWTFLRAKYGPGMLADGAQV</sequence>
<proteinExistence type="predicted"/>
<organism evidence="2 3">
    <name type="scientific">Mycobacterium asiaticum</name>
    <dbReference type="NCBI Taxonomy" id="1790"/>
    <lineage>
        <taxon>Bacteria</taxon>
        <taxon>Bacillati</taxon>
        <taxon>Actinomycetota</taxon>
        <taxon>Actinomycetes</taxon>
        <taxon>Mycobacteriales</taxon>
        <taxon>Mycobacteriaceae</taxon>
        <taxon>Mycobacterium</taxon>
    </lineage>
</organism>
<dbReference type="EMBL" id="LZKQ01000215">
    <property type="protein sequence ID" value="OBI80137.1"/>
    <property type="molecule type" value="Genomic_DNA"/>
</dbReference>
<accession>A0A1A3C1D8</accession>
<dbReference type="STRING" id="1790.A5645_05315"/>
<evidence type="ECO:0000313" key="2">
    <source>
        <dbReference type="EMBL" id="OBI80137.1"/>
    </source>
</evidence>
<dbReference type="Gene3D" id="3.40.50.720">
    <property type="entry name" value="NAD(P)-binding Rossmann-like Domain"/>
    <property type="match status" value="1"/>
</dbReference>
<evidence type="ECO:0000313" key="3">
    <source>
        <dbReference type="Proteomes" id="UP000093795"/>
    </source>
</evidence>
<dbReference type="InterPro" id="IPR001509">
    <property type="entry name" value="Epimerase_deHydtase"/>
</dbReference>
<dbReference type="AlphaFoldDB" id="A0A1A3C1D8"/>
<protein>
    <submittedName>
        <fullName evidence="2">Oxidoreductase</fullName>
    </submittedName>
</protein>
<dbReference type="OrthoDB" id="4373834at2"/>
<dbReference type="InterPro" id="IPR036291">
    <property type="entry name" value="NAD(P)-bd_dom_sf"/>
</dbReference>
<dbReference type="Pfam" id="PF01370">
    <property type="entry name" value="Epimerase"/>
    <property type="match status" value="1"/>
</dbReference>
<dbReference type="Proteomes" id="UP000093795">
    <property type="component" value="Unassembled WGS sequence"/>
</dbReference>
<dbReference type="CDD" id="cd08946">
    <property type="entry name" value="SDR_e"/>
    <property type="match status" value="1"/>
</dbReference>
<comment type="caution">
    <text evidence="2">The sequence shown here is derived from an EMBL/GenBank/DDBJ whole genome shotgun (WGS) entry which is preliminary data.</text>
</comment>
<feature type="domain" description="NAD-dependent epimerase/dehydratase" evidence="1">
    <location>
        <begin position="5"/>
        <end position="190"/>
    </location>
</feature>
<dbReference type="InterPro" id="IPR050177">
    <property type="entry name" value="Lipid_A_modif_metabolic_enz"/>
</dbReference>
<evidence type="ECO:0000259" key="1">
    <source>
        <dbReference type="Pfam" id="PF01370"/>
    </source>
</evidence>
<reference evidence="2 3" key="1">
    <citation type="submission" date="2016-06" db="EMBL/GenBank/DDBJ databases">
        <authorList>
            <person name="Kjaerup R.B."/>
            <person name="Dalgaard T.S."/>
            <person name="Juul-Madsen H.R."/>
        </authorList>
    </citation>
    <scope>NUCLEOTIDE SEQUENCE [LARGE SCALE GENOMIC DNA]</scope>
    <source>
        <strain evidence="2 3">1081914.2</strain>
    </source>
</reference>
<gene>
    <name evidence="2" type="ORF">A9X01_25515</name>
</gene>
<name>A0A1A3C1D8_MYCAS</name>
<dbReference type="eggNOG" id="COG0451">
    <property type="taxonomic scope" value="Bacteria"/>
</dbReference>